<name>A0A1W1CXY4_9ZZZZ</name>
<dbReference type="AlphaFoldDB" id="A0A1W1CXY4"/>
<gene>
    <name evidence="1" type="ORF">MNB_SV-13-1825</name>
</gene>
<protein>
    <recommendedName>
        <fullName evidence="2">Cytochrome C</fullName>
    </recommendedName>
</protein>
<proteinExistence type="predicted"/>
<evidence type="ECO:0008006" key="2">
    <source>
        <dbReference type="Google" id="ProtNLM"/>
    </source>
</evidence>
<evidence type="ECO:0000313" key="1">
    <source>
        <dbReference type="EMBL" id="SFV70664.1"/>
    </source>
</evidence>
<reference evidence="1" key="1">
    <citation type="submission" date="2016-10" db="EMBL/GenBank/DDBJ databases">
        <authorList>
            <person name="de Groot N.N."/>
        </authorList>
    </citation>
    <scope>NUCLEOTIDE SEQUENCE</scope>
</reference>
<accession>A0A1W1CXY4</accession>
<organism evidence="1">
    <name type="scientific">hydrothermal vent metagenome</name>
    <dbReference type="NCBI Taxonomy" id="652676"/>
    <lineage>
        <taxon>unclassified sequences</taxon>
        <taxon>metagenomes</taxon>
        <taxon>ecological metagenomes</taxon>
    </lineage>
</organism>
<sequence>MKKILVSCVALVTFASAEAYTQADRILDMQKMAQAMQDIQSGFFYNNLDIVKAGTEDLKKAVATIGPTSEDTNNTDVYEVWMNNNSAMTKRIQRNILQKTDVILQRFSNGDPTQALQEYSKITRECMKCHISLRKW</sequence>
<dbReference type="EMBL" id="FPHM01000164">
    <property type="protein sequence ID" value="SFV70664.1"/>
    <property type="molecule type" value="Genomic_DNA"/>
</dbReference>